<dbReference type="EMBL" id="SJPJ01000001">
    <property type="protein sequence ID" value="TWT80140.1"/>
    <property type="molecule type" value="Genomic_DNA"/>
</dbReference>
<dbReference type="PANTHER" id="PTHR23416">
    <property type="entry name" value="SIALIC ACID SYNTHASE-RELATED"/>
    <property type="match status" value="1"/>
</dbReference>
<dbReference type="InterPro" id="IPR051159">
    <property type="entry name" value="Hexapeptide_acetyltransf"/>
</dbReference>
<dbReference type="EC" id="2.3.1.-" evidence="1"/>
<keyword evidence="1" id="KW-0012">Acyltransferase</keyword>
<dbReference type="GO" id="GO:0016746">
    <property type="term" value="F:acyltransferase activity"/>
    <property type="evidence" value="ECO:0007669"/>
    <property type="project" value="UniProtKB-KW"/>
</dbReference>
<protein>
    <submittedName>
        <fullName evidence="1">Putative acetyltransferase</fullName>
        <ecNumber evidence="1">2.3.1.-</ecNumber>
    </submittedName>
</protein>
<accession>A0A5C5YYW6</accession>
<sequence length="221" mass="23741">MFSLFSRTIKRVLRTARSIRLPKPTSGVGRFVYKSNRVSLNLSRHPTSQIVLNGNVYLQSDLGDRGLVNISMAENSTLLIDGDLILGPGVFLHVNKNANLTFGGRNTSSGSGITCNTRVMVNQSLTIGSDSIIAWDCFISDCDWHQIHNQQNTIPVKIGDGVWIAQGATVLKGSDIGSGSIVASKSVVSGGTFGRQSLVAGNPAKVVRHPVVWSRDLDATH</sequence>
<reference evidence="1 2" key="1">
    <citation type="submission" date="2019-02" db="EMBL/GenBank/DDBJ databases">
        <title>Deep-cultivation of Planctomycetes and their phenomic and genomic characterization uncovers novel biology.</title>
        <authorList>
            <person name="Wiegand S."/>
            <person name="Jogler M."/>
            <person name="Boedeker C."/>
            <person name="Pinto D."/>
            <person name="Vollmers J."/>
            <person name="Rivas-Marin E."/>
            <person name="Kohn T."/>
            <person name="Peeters S.H."/>
            <person name="Heuer A."/>
            <person name="Rast P."/>
            <person name="Oberbeckmann S."/>
            <person name="Bunk B."/>
            <person name="Jeske O."/>
            <person name="Meyerdierks A."/>
            <person name="Storesund J.E."/>
            <person name="Kallscheuer N."/>
            <person name="Luecker S."/>
            <person name="Lage O.M."/>
            <person name="Pohl T."/>
            <person name="Merkel B.J."/>
            <person name="Hornburger P."/>
            <person name="Mueller R.-W."/>
            <person name="Bruemmer F."/>
            <person name="Labrenz M."/>
            <person name="Spormann A.M."/>
            <person name="Op Den Camp H."/>
            <person name="Overmann J."/>
            <person name="Amann R."/>
            <person name="Jetten M.S.M."/>
            <person name="Mascher T."/>
            <person name="Medema M.H."/>
            <person name="Devos D.P."/>
            <person name="Kaster A.-K."/>
            <person name="Ovreas L."/>
            <person name="Rohde M."/>
            <person name="Galperin M.Y."/>
            <person name="Jogler C."/>
        </authorList>
    </citation>
    <scope>NUCLEOTIDE SEQUENCE [LARGE SCALE GENOMIC DNA]</scope>
    <source>
        <strain evidence="1 2">CA13</strain>
    </source>
</reference>
<dbReference type="InterPro" id="IPR011004">
    <property type="entry name" value="Trimer_LpxA-like_sf"/>
</dbReference>
<organism evidence="1 2">
    <name type="scientific">Novipirellula herctigrandis</name>
    <dbReference type="NCBI Taxonomy" id="2527986"/>
    <lineage>
        <taxon>Bacteria</taxon>
        <taxon>Pseudomonadati</taxon>
        <taxon>Planctomycetota</taxon>
        <taxon>Planctomycetia</taxon>
        <taxon>Pirellulales</taxon>
        <taxon>Pirellulaceae</taxon>
        <taxon>Novipirellula</taxon>
    </lineage>
</organism>
<dbReference type="AlphaFoldDB" id="A0A5C5YYW6"/>
<gene>
    <name evidence="1" type="ORF">CA13_15530</name>
</gene>
<dbReference type="InterPro" id="IPR001451">
    <property type="entry name" value="Hexapep"/>
</dbReference>
<dbReference type="SUPFAM" id="SSF51161">
    <property type="entry name" value="Trimeric LpxA-like enzymes"/>
    <property type="match status" value="1"/>
</dbReference>
<dbReference type="Gene3D" id="2.160.10.10">
    <property type="entry name" value="Hexapeptide repeat proteins"/>
    <property type="match status" value="1"/>
</dbReference>
<proteinExistence type="predicted"/>
<keyword evidence="2" id="KW-1185">Reference proteome</keyword>
<name>A0A5C5YYW6_9BACT</name>
<evidence type="ECO:0000313" key="2">
    <source>
        <dbReference type="Proteomes" id="UP000315010"/>
    </source>
</evidence>
<dbReference type="Proteomes" id="UP000315010">
    <property type="component" value="Unassembled WGS sequence"/>
</dbReference>
<dbReference type="Pfam" id="PF00132">
    <property type="entry name" value="Hexapep"/>
    <property type="match status" value="1"/>
</dbReference>
<comment type="caution">
    <text evidence="1">The sequence shown here is derived from an EMBL/GenBank/DDBJ whole genome shotgun (WGS) entry which is preliminary data.</text>
</comment>
<evidence type="ECO:0000313" key="1">
    <source>
        <dbReference type="EMBL" id="TWT80140.1"/>
    </source>
</evidence>
<keyword evidence="1" id="KW-0808">Transferase</keyword>